<evidence type="ECO:0000256" key="3">
    <source>
        <dbReference type="ARBA" id="ARBA00022553"/>
    </source>
</evidence>
<evidence type="ECO:0000256" key="5">
    <source>
        <dbReference type="ARBA" id="ARBA00022643"/>
    </source>
</evidence>
<evidence type="ECO:0000256" key="7">
    <source>
        <dbReference type="ARBA" id="ARBA00022737"/>
    </source>
</evidence>
<dbReference type="EMBL" id="JAAIKE010000002">
    <property type="protein sequence ID" value="NEX46484.1"/>
    <property type="molecule type" value="Genomic_DNA"/>
</dbReference>
<dbReference type="Pfam" id="PF08447">
    <property type="entry name" value="PAS_3"/>
    <property type="match status" value="1"/>
</dbReference>
<evidence type="ECO:0000256" key="8">
    <source>
        <dbReference type="ARBA" id="ARBA00022741"/>
    </source>
</evidence>
<keyword evidence="6" id="KW-0808">Transferase</keyword>
<dbReference type="PROSITE" id="PS50113">
    <property type="entry name" value="PAC"/>
    <property type="match status" value="1"/>
</dbReference>
<dbReference type="PANTHER" id="PTHR41523">
    <property type="entry name" value="TWO-COMPONENT SYSTEM SENSOR PROTEIN"/>
    <property type="match status" value="1"/>
</dbReference>
<dbReference type="InterPro" id="IPR036890">
    <property type="entry name" value="HATPase_C_sf"/>
</dbReference>
<dbReference type="InterPro" id="IPR011102">
    <property type="entry name" value="Sig_transdc_His_kinase_HWE"/>
</dbReference>
<dbReference type="CDD" id="cd00130">
    <property type="entry name" value="PAS"/>
    <property type="match status" value="1"/>
</dbReference>
<keyword evidence="3" id="KW-0597">Phosphoprotein</keyword>
<evidence type="ECO:0000256" key="10">
    <source>
        <dbReference type="ARBA" id="ARBA00022840"/>
    </source>
</evidence>
<gene>
    <name evidence="14" type="ORF">G3572_09710</name>
</gene>
<evidence type="ECO:0000256" key="11">
    <source>
        <dbReference type="ARBA" id="ARBA00023026"/>
    </source>
</evidence>
<reference evidence="14 15" key="1">
    <citation type="submission" date="2020-02" db="EMBL/GenBank/DDBJ databases">
        <title>Rhodobacter algicola sp. nov., isolated from microalga culture.</title>
        <authorList>
            <person name="Park C.-Y."/>
        </authorList>
    </citation>
    <scope>NUCLEOTIDE SEQUENCE [LARGE SCALE GENOMIC DNA]</scope>
    <source>
        <strain evidence="14 15">ETT8</strain>
    </source>
</reference>
<comment type="catalytic activity">
    <reaction evidence="1">
        <text>ATP + protein L-histidine = ADP + protein N-phospho-L-histidine.</text>
        <dbReference type="EC" id="2.7.13.3"/>
    </reaction>
</comment>
<keyword evidence="5" id="KW-0288">FMN</keyword>
<accession>A0A6B3RKD0</accession>
<feature type="transmembrane region" description="Helical" evidence="12">
    <location>
        <begin position="284"/>
        <end position="307"/>
    </location>
</feature>
<dbReference type="Gene3D" id="3.30.565.10">
    <property type="entry name" value="Histidine kinase-like ATPase, C-terminal domain"/>
    <property type="match status" value="1"/>
</dbReference>
<feature type="domain" description="PAC" evidence="13">
    <location>
        <begin position="404"/>
        <end position="456"/>
    </location>
</feature>
<dbReference type="SMART" id="SM00911">
    <property type="entry name" value="HWE_HK"/>
    <property type="match status" value="1"/>
</dbReference>
<dbReference type="AlphaFoldDB" id="A0A6B3RKD0"/>
<name>A0A6B3RKD0_9RHOB</name>
<dbReference type="RefSeq" id="WP_164611174.1">
    <property type="nucleotide sequence ID" value="NZ_JAAIKE010000002.1"/>
</dbReference>
<dbReference type="Gene3D" id="3.30.450.20">
    <property type="entry name" value="PAS domain"/>
    <property type="match status" value="3"/>
</dbReference>
<organism evidence="14 15">
    <name type="scientific">Pseudotabrizicola algicola</name>
    <dbReference type="NCBI Taxonomy" id="2709381"/>
    <lineage>
        <taxon>Bacteria</taxon>
        <taxon>Pseudomonadati</taxon>
        <taxon>Pseudomonadota</taxon>
        <taxon>Alphaproteobacteria</taxon>
        <taxon>Rhodobacterales</taxon>
        <taxon>Paracoccaceae</taxon>
        <taxon>Pseudotabrizicola</taxon>
    </lineage>
</organism>
<keyword evidence="12" id="KW-0472">Membrane</keyword>
<evidence type="ECO:0000256" key="4">
    <source>
        <dbReference type="ARBA" id="ARBA00022630"/>
    </source>
</evidence>
<evidence type="ECO:0000256" key="6">
    <source>
        <dbReference type="ARBA" id="ARBA00022679"/>
    </source>
</evidence>
<keyword evidence="4" id="KW-0285">Flavoprotein</keyword>
<keyword evidence="9" id="KW-0418">Kinase</keyword>
<dbReference type="EC" id="2.7.13.3" evidence="2"/>
<protein>
    <recommendedName>
        <fullName evidence="2">histidine kinase</fullName>
        <ecNumber evidence="2">2.7.13.3</ecNumber>
    </recommendedName>
</protein>
<dbReference type="Pfam" id="PF07536">
    <property type="entry name" value="HWE_HK"/>
    <property type="match status" value="1"/>
</dbReference>
<keyword evidence="15" id="KW-1185">Reference proteome</keyword>
<dbReference type="InterPro" id="IPR000700">
    <property type="entry name" value="PAS-assoc_C"/>
</dbReference>
<dbReference type="SUPFAM" id="SSF55874">
    <property type="entry name" value="ATPase domain of HSP90 chaperone/DNA topoisomerase II/histidine kinase"/>
    <property type="match status" value="1"/>
</dbReference>
<sequence>MALPATAVVVPLSIMLTVGWLSWSSAWTAAETDMRRAALSASEYANRTFEGYSVAVGRVNDRLRTLTDQDIRDRERALGEELRRITAELSQTQMSYVIDRNGYPLVITNIYPAPEGSLADRDYFQILSEPDAPELFISQTFVGRFDGQLLFSVGRRRTDTGNFTPDDRFDGVVLVSVSPKVLADGLARLLSAPTDRLAVFRNDGFGLSTTSGILESGTPLPQLDRQSAFYDFADLGIESAVYSSSLSIPGDRALVAMQAVGDLPLYAVSMRPRSQIVAAWRATMLPLLALGVPATLALFLLSIRVVFDQRRLAERNVSLQRDNALSSDRLLRAKRFGLMGTFEFDLRTGISRRSAEYMAIHGHDPVPSEEAHEDWVSRVHPDDRVRAERVVLNALSDASGDTDYGQSYRIITKDGETRWIAAWGEIDRDAAGRAYMLRGIHIDVTPLRTTEMALAESDARLRLAQEAMGIGAWEWLGYSQPLRCSRKALELFGFDPGAGPVGLRSLMAKVHQEDRSAMARALRHMRASGSLQIEVRLQRLAEGGGAVATPHWVALRARRISSRRLGGTRLMGVVYDVSDRKRSEELVMLMAHEVEHRAKNALTVVSSLLRTAKANSAEELAHVMRGRVRALSQTMALLGKQQWTGADLHDIVESELRPFNLVDTTAAENATTEHHISVSGPPIRIGVAAAQPLSMALHELATNAAKYGALSVAGGQLSVSWSLEEGDVHILWREAGGPEINDQPRTTGFGSRLISLVFEGQIGGRIEKRWSRGGLECRMILPASTLVAGAATPPEASQNRLA</sequence>
<evidence type="ECO:0000256" key="12">
    <source>
        <dbReference type="SAM" id="Phobius"/>
    </source>
</evidence>
<dbReference type="InterPro" id="IPR035965">
    <property type="entry name" value="PAS-like_dom_sf"/>
</dbReference>
<keyword evidence="10" id="KW-0067">ATP-binding</keyword>
<keyword evidence="7" id="KW-0677">Repeat</keyword>
<keyword evidence="8" id="KW-0547">Nucleotide-binding</keyword>
<evidence type="ECO:0000313" key="14">
    <source>
        <dbReference type="EMBL" id="NEX46484.1"/>
    </source>
</evidence>
<dbReference type="GO" id="GO:0005524">
    <property type="term" value="F:ATP binding"/>
    <property type="evidence" value="ECO:0007669"/>
    <property type="project" value="UniProtKB-KW"/>
</dbReference>
<keyword evidence="11" id="KW-0843">Virulence</keyword>
<keyword evidence="12" id="KW-1133">Transmembrane helix</keyword>
<dbReference type="InterPro" id="IPR013655">
    <property type="entry name" value="PAS_fold_3"/>
</dbReference>
<dbReference type="SUPFAM" id="SSF55785">
    <property type="entry name" value="PYP-like sensor domain (PAS domain)"/>
    <property type="match status" value="2"/>
</dbReference>
<evidence type="ECO:0000313" key="15">
    <source>
        <dbReference type="Proteomes" id="UP000481421"/>
    </source>
</evidence>
<dbReference type="GO" id="GO:0004673">
    <property type="term" value="F:protein histidine kinase activity"/>
    <property type="evidence" value="ECO:0007669"/>
    <property type="project" value="UniProtKB-EC"/>
</dbReference>
<dbReference type="InterPro" id="IPR000014">
    <property type="entry name" value="PAS"/>
</dbReference>
<evidence type="ECO:0000256" key="1">
    <source>
        <dbReference type="ARBA" id="ARBA00000085"/>
    </source>
</evidence>
<dbReference type="Proteomes" id="UP000481421">
    <property type="component" value="Unassembled WGS sequence"/>
</dbReference>
<dbReference type="CDD" id="cd12914">
    <property type="entry name" value="PDC1_DGC_like"/>
    <property type="match status" value="1"/>
</dbReference>
<evidence type="ECO:0000259" key="13">
    <source>
        <dbReference type="PROSITE" id="PS50113"/>
    </source>
</evidence>
<keyword evidence="12" id="KW-0812">Transmembrane</keyword>
<dbReference type="Gene3D" id="2.10.70.100">
    <property type="match status" value="1"/>
</dbReference>
<evidence type="ECO:0000256" key="9">
    <source>
        <dbReference type="ARBA" id="ARBA00022777"/>
    </source>
</evidence>
<evidence type="ECO:0000256" key="2">
    <source>
        <dbReference type="ARBA" id="ARBA00012438"/>
    </source>
</evidence>
<proteinExistence type="predicted"/>
<comment type="caution">
    <text evidence="14">The sequence shown here is derived from an EMBL/GenBank/DDBJ whole genome shotgun (WGS) entry which is preliminary data.</text>
</comment>
<dbReference type="PANTHER" id="PTHR41523:SF8">
    <property type="entry name" value="ETHYLENE RESPONSE SENSOR PROTEIN"/>
    <property type="match status" value="1"/>
</dbReference>